<comment type="caution">
    <text evidence="1">The sequence shown here is derived from an EMBL/GenBank/DDBJ whole genome shotgun (WGS) entry which is preliminary data.</text>
</comment>
<keyword evidence="1" id="KW-0430">Lectin</keyword>
<name>A0A6L2M9D0_TANCI</name>
<keyword evidence="1" id="KW-0418">Kinase</keyword>
<reference evidence="1" key="1">
    <citation type="journal article" date="2019" name="Sci. Rep.">
        <title>Draft genome of Tanacetum cinerariifolium, the natural source of mosquito coil.</title>
        <authorList>
            <person name="Yamashiro T."/>
            <person name="Shiraishi A."/>
            <person name="Satake H."/>
            <person name="Nakayama K."/>
        </authorList>
    </citation>
    <scope>NUCLEOTIDE SEQUENCE</scope>
</reference>
<dbReference type="AlphaFoldDB" id="A0A6L2M9D0"/>
<accession>A0A6L2M9D0</accession>
<evidence type="ECO:0000313" key="1">
    <source>
        <dbReference type="EMBL" id="GEU70528.1"/>
    </source>
</evidence>
<organism evidence="1">
    <name type="scientific">Tanacetum cinerariifolium</name>
    <name type="common">Dalmatian daisy</name>
    <name type="synonym">Chrysanthemum cinerariifolium</name>
    <dbReference type="NCBI Taxonomy" id="118510"/>
    <lineage>
        <taxon>Eukaryota</taxon>
        <taxon>Viridiplantae</taxon>
        <taxon>Streptophyta</taxon>
        <taxon>Embryophyta</taxon>
        <taxon>Tracheophyta</taxon>
        <taxon>Spermatophyta</taxon>
        <taxon>Magnoliopsida</taxon>
        <taxon>eudicotyledons</taxon>
        <taxon>Gunneridae</taxon>
        <taxon>Pentapetalae</taxon>
        <taxon>asterids</taxon>
        <taxon>campanulids</taxon>
        <taxon>Asterales</taxon>
        <taxon>Asteraceae</taxon>
        <taxon>Asteroideae</taxon>
        <taxon>Anthemideae</taxon>
        <taxon>Anthemidinae</taxon>
        <taxon>Tanacetum</taxon>
    </lineage>
</organism>
<proteinExistence type="predicted"/>
<gene>
    <name evidence="1" type="ORF">Tci_042506</name>
</gene>
<sequence>MVKELASRDNNLVVIVRNAHVFVGSFTHVIDFMVLEDIGEYIESDLSKVVMGKPFKDCTQLEDSSNEGLISFSKGWDTFIYQMPQMVILDDDSPGAIRISTWIILR</sequence>
<dbReference type="EMBL" id="BKCJ010006129">
    <property type="protein sequence ID" value="GEU70528.1"/>
    <property type="molecule type" value="Genomic_DNA"/>
</dbReference>
<dbReference type="GO" id="GO:0030246">
    <property type="term" value="F:carbohydrate binding"/>
    <property type="evidence" value="ECO:0007669"/>
    <property type="project" value="UniProtKB-KW"/>
</dbReference>
<keyword evidence="1" id="KW-0808">Transferase</keyword>
<protein>
    <submittedName>
        <fullName evidence="1">Protein kinase-like domain, concanavalin A-like lectin/glucanase domain protein</fullName>
    </submittedName>
</protein>
<dbReference type="GO" id="GO:0016301">
    <property type="term" value="F:kinase activity"/>
    <property type="evidence" value="ECO:0007669"/>
    <property type="project" value="UniProtKB-KW"/>
</dbReference>